<evidence type="ECO:0000256" key="9">
    <source>
        <dbReference type="ARBA" id="ARBA00023136"/>
    </source>
</evidence>
<sequence>MDVALQTLRMIEKLYFAVQGEPHWVEPRGTKCIRRPMMNRLIICATVTAALLGAAQAHAQEAGGGSRVTLFGQLDAGVTYASNVGGARSIRFADGVVPNLWGLTGHEDLGGGVMSVFKLSSQFNVGSGTLLTPGTLFSREAWVGLSSTRYGSLTAGNQYDFMVDALPGEHNEPAIGNGLYAFPSGPFGKIAYRGGKFIGLPGNPSIPGFGSLGWDRTKGASELNNSIKYMSPRIDGIRFGGMYSFGGVAGRFGANGAQSFGLSYDNGTFGVSAAYLSMHPQAWSDATLRWWGVGAHYQLDRTMTFVGDVTSIHNSANSGSIVQGSVGATYLLAPDWSLSGEYTYMKGNAYLDNNHANQFTATLTHPLSKRTAVYAEVVYQLTNETAPLDTLNGGANITLIGPSSTSRQCVAHVGMRTMF</sequence>
<dbReference type="SUPFAM" id="SSF56935">
    <property type="entry name" value="Porins"/>
    <property type="match status" value="1"/>
</dbReference>
<keyword evidence="5" id="KW-0812">Transmembrane</keyword>
<dbReference type="InterPro" id="IPR050298">
    <property type="entry name" value="Gram-neg_bact_OMP"/>
</dbReference>
<reference evidence="12 13" key="1">
    <citation type="submission" date="2018-08" db="EMBL/GenBank/DDBJ databases">
        <title>Comparative analysis of Burkholderia isolates from Puerto Rico.</title>
        <authorList>
            <person name="Hall C."/>
            <person name="Sahl J."/>
            <person name="Wagner D."/>
        </authorList>
    </citation>
    <scope>NUCLEOTIDE SEQUENCE [LARGE SCALE GENOMIC DNA]</scope>
    <source>
        <strain evidence="12 13">Bp9025</strain>
    </source>
</reference>
<evidence type="ECO:0000313" key="13">
    <source>
        <dbReference type="Proteomes" id="UP000277921"/>
    </source>
</evidence>
<keyword evidence="10" id="KW-0998">Cell outer membrane</keyword>
<dbReference type="Proteomes" id="UP000277921">
    <property type="component" value="Unassembled WGS sequence"/>
</dbReference>
<evidence type="ECO:0000256" key="2">
    <source>
        <dbReference type="ARBA" id="ARBA00011233"/>
    </source>
</evidence>
<evidence type="ECO:0000256" key="1">
    <source>
        <dbReference type="ARBA" id="ARBA00004571"/>
    </source>
</evidence>
<keyword evidence="9" id="KW-0472">Membrane</keyword>
<dbReference type="AlphaFoldDB" id="A0A3N8Q6K9"/>
<evidence type="ECO:0000256" key="5">
    <source>
        <dbReference type="ARBA" id="ARBA00022692"/>
    </source>
</evidence>
<dbReference type="GO" id="GO:0046930">
    <property type="term" value="C:pore complex"/>
    <property type="evidence" value="ECO:0007669"/>
    <property type="project" value="UniProtKB-KW"/>
</dbReference>
<dbReference type="GO" id="GO:0015288">
    <property type="term" value="F:porin activity"/>
    <property type="evidence" value="ECO:0007669"/>
    <property type="project" value="UniProtKB-KW"/>
</dbReference>
<organism evidence="12 13">
    <name type="scientific">Burkholderia contaminans</name>
    <dbReference type="NCBI Taxonomy" id="488447"/>
    <lineage>
        <taxon>Bacteria</taxon>
        <taxon>Pseudomonadati</taxon>
        <taxon>Pseudomonadota</taxon>
        <taxon>Betaproteobacteria</taxon>
        <taxon>Burkholderiales</taxon>
        <taxon>Burkholderiaceae</taxon>
        <taxon>Burkholderia</taxon>
        <taxon>Burkholderia cepacia complex</taxon>
    </lineage>
</organism>
<dbReference type="Gene3D" id="2.40.160.10">
    <property type="entry name" value="Porin"/>
    <property type="match status" value="1"/>
</dbReference>
<dbReference type="GO" id="GO:0009279">
    <property type="term" value="C:cell outer membrane"/>
    <property type="evidence" value="ECO:0007669"/>
    <property type="project" value="UniProtKB-SubCell"/>
</dbReference>
<evidence type="ECO:0000259" key="11">
    <source>
        <dbReference type="Pfam" id="PF13609"/>
    </source>
</evidence>
<evidence type="ECO:0000256" key="3">
    <source>
        <dbReference type="ARBA" id="ARBA00022448"/>
    </source>
</evidence>
<dbReference type="PANTHER" id="PTHR34501">
    <property type="entry name" value="PROTEIN YDDL-RELATED"/>
    <property type="match status" value="1"/>
</dbReference>
<name>A0A3N8Q6K9_9BURK</name>
<dbReference type="EMBL" id="QTQV01000009">
    <property type="protein sequence ID" value="RQT14856.1"/>
    <property type="molecule type" value="Genomic_DNA"/>
</dbReference>
<proteinExistence type="predicted"/>
<protein>
    <submittedName>
        <fullName evidence="12">Porin</fullName>
    </submittedName>
</protein>
<dbReference type="InterPro" id="IPR033900">
    <property type="entry name" value="Gram_neg_porin_domain"/>
</dbReference>
<keyword evidence="7" id="KW-0406">Ion transport</keyword>
<evidence type="ECO:0000256" key="10">
    <source>
        <dbReference type="ARBA" id="ARBA00023237"/>
    </source>
</evidence>
<keyword evidence="6" id="KW-0732">Signal</keyword>
<evidence type="ECO:0000256" key="7">
    <source>
        <dbReference type="ARBA" id="ARBA00023065"/>
    </source>
</evidence>
<dbReference type="CDD" id="cd00342">
    <property type="entry name" value="gram_neg_porins"/>
    <property type="match status" value="1"/>
</dbReference>
<comment type="subcellular location">
    <subcellularLocation>
        <location evidence="1">Cell outer membrane</location>
        <topology evidence="1">Multi-pass membrane protein</topology>
    </subcellularLocation>
</comment>
<dbReference type="PANTHER" id="PTHR34501:SF9">
    <property type="entry name" value="MAJOR OUTER MEMBRANE PROTEIN P.IA"/>
    <property type="match status" value="1"/>
</dbReference>
<comment type="caution">
    <text evidence="12">The sequence shown here is derived from an EMBL/GenBank/DDBJ whole genome shotgun (WGS) entry which is preliminary data.</text>
</comment>
<gene>
    <name evidence="12" type="ORF">DF051_16970</name>
</gene>
<evidence type="ECO:0000256" key="8">
    <source>
        <dbReference type="ARBA" id="ARBA00023114"/>
    </source>
</evidence>
<dbReference type="GO" id="GO:0006811">
    <property type="term" value="P:monoatomic ion transport"/>
    <property type="evidence" value="ECO:0007669"/>
    <property type="project" value="UniProtKB-KW"/>
</dbReference>
<evidence type="ECO:0000256" key="4">
    <source>
        <dbReference type="ARBA" id="ARBA00022452"/>
    </source>
</evidence>
<dbReference type="Pfam" id="PF13609">
    <property type="entry name" value="Porin_4"/>
    <property type="match status" value="1"/>
</dbReference>
<keyword evidence="8" id="KW-0626">Porin</keyword>
<evidence type="ECO:0000256" key="6">
    <source>
        <dbReference type="ARBA" id="ARBA00022729"/>
    </source>
</evidence>
<accession>A0A3N8Q6K9</accession>
<keyword evidence="3" id="KW-0813">Transport</keyword>
<feature type="domain" description="Porin" evidence="11">
    <location>
        <begin position="47"/>
        <end position="382"/>
    </location>
</feature>
<dbReference type="InterPro" id="IPR023614">
    <property type="entry name" value="Porin_dom_sf"/>
</dbReference>
<keyword evidence="4" id="KW-1134">Transmembrane beta strand</keyword>
<comment type="subunit">
    <text evidence="2">Homotrimer.</text>
</comment>
<evidence type="ECO:0000313" key="12">
    <source>
        <dbReference type="EMBL" id="RQT14856.1"/>
    </source>
</evidence>